<feature type="region of interest" description="Disordered" evidence="1">
    <location>
        <begin position="25"/>
        <end position="90"/>
    </location>
</feature>
<dbReference type="PANTHER" id="PTHR13992">
    <property type="entry name" value="NUCLEAR RECEPTOR CO-REPRESSOR RELATED NCOR"/>
    <property type="match status" value="1"/>
</dbReference>
<feature type="region of interest" description="Disordered" evidence="1">
    <location>
        <begin position="377"/>
        <end position="421"/>
    </location>
</feature>
<evidence type="ECO:0000256" key="1">
    <source>
        <dbReference type="SAM" id="MobiDB-lite"/>
    </source>
</evidence>
<proteinExistence type="predicted"/>
<feature type="compositionally biased region" description="Low complexity" evidence="1">
    <location>
        <begin position="389"/>
        <end position="399"/>
    </location>
</feature>
<dbReference type="Proteomes" id="UP000041254">
    <property type="component" value="Unassembled WGS sequence"/>
</dbReference>
<sequence length="487" mass="52585">MGYPTGNYPSQAGFTTTQHQRYQALSQNMMHLQQQQQQPYLQMPQQQQQQQQKPQAQPHAAQTQLQAQELTRTSAAHRAERASMGAPSRVGMGIGRAGAAAEGYARGAEGTAQGQREYRSAAITAKQTSDIHAGKQLKTLVTKPAPGGGGVPQRPIGAGGQTATPDDLLGSQQSWVDSSLMHLKMLVDARLAATEVGQVKRSYTAFLNALKSHIEEAQTWQHQTPRIVDRLSVVRASLKPMVTADLRDQFPTIYILTVRALNCIAAKAAECARPARPDGGDKAATQGAEGAEEPPAEDATNVDKQKYFYSTLMKLKLDLIDTERTRRDTMSDIWQHVLARGLPVSDYEKWCVAQLGGASAFKPNSWVAKKYGRPITSKAVEGYPPPPQQQQQQQQQQPPYVAPPQRPVTTSTTAGGQLSHTFAPGSFAAARAAWAGGDYGQQPQPSYHHPAAAAAAAAAAVEYPSSHHHQAAMGVGGYRGQVYGARR</sequence>
<feature type="compositionally biased region" description="Low complexity" evidence="1">
    <location>
        <begin position="32"/>
        <end position="71"/>
    </location>
</feature>
<feature type="compositionally biased region" description="Polar residues" evidence="1">
    <location>
        <begin position="408"/>
        <end position="420"/>
    </location>
</feature>
<reference evidence="2 3" key="1">
    <citation type="submission" date="2014-11" db="EMBL/GenBank/DDBJ databases">
        <authorList>
            <person name="Zhu J."/>
            <person name="Qi W."/>
            <person name="Song R."/>
        </authorList>
    </citation>
    <scope>NUCLEOTIDE SEQUENCE [LARGE SCALE GENOMIC DNA]</scope>
</reference>
<dbReference type="VEuPathDB" id="CryptoDB:Vbra_20338"/>
<dbReference type="InParanoid" id="A0A0G4EDC2"/>
<gene>
    <name evidence="2" type="ORF">Vbra_20338</name>
</gene>
<protein>
    <submittedName>
        <fullName evidence="2">Uncharacterized protein</fullName>
    </submittedName>
</protein>
<feature type="region of interest" description="Disordered" evidence="1">
    <location>
        <begin position="273"/>
        <end position="302"/>
    </location>
</feature>
<dbReference type="GO" id="GO:0000785">
    <property type="term" value="C:chromatin"/>
    <property type="evidence" value="ECO:0007669"/>
    <property type="project" value="TreeGrafter"/>
</dbReference>
<organism evidence="2 3">
    <name type="scientific">Vitrella brassicaformis (strain CCMP3155)</name>
    <dbReference type="NCBI Taxonomy" id="1169540"/>
    <lineage>
        <taxon>Eukaryota</taxon>
        <taxon>Sar</taxon>
        <taxon>Alveolata</taxon>
        <taxon>Colpodellida</taxon>
        <taxon>Vitrellaceae</taxon>
        <taxon>Vitrella</taxon>
    </lineage>
</organism>
<evidence type="ECO:0000313" key="2">
    <source>
        <dbReference type="EMBL" id="CEL93993.1"/>
    </source>
</evidence>
<keyword evidence="3" id="KW-1185">Reference proteome</keyword>
<dbReference type="PANTHER" id="PTHR13992:SF39">
    <property type="entry name" value="SMRTER, ISOFORM G"/>
    <property type="match status" value="1"/>
</dbReference>
<accession>A0A0G4EDC2</accession>
<name>A0A0G4EDC2_VITBC</name>
<dbReference type="EMBL" id="CDMY01000201">
    <property type="protein sequence ID" value="CEL93993.1"/>
    <property type="molecule type" value="Genomic_DNA"/>
</dbReference>
<feature type="region of interest" description="Disordered" evidence="1">
    <location>
        <begin position="142"/>
        <end position="161"/>
    </location>
</feature>
<evidence type="ECO:0000313" key="3">
    <source>
        <dbReference type="Proteomes" id="UP000041254"/>
    </source>
</evidence>
<dbReference type="InterPro" id="IPR051571">
    <property type="entry name" value="N-CoR_corepressor"/>
</dbReference>
<dbReference type="AlphaFoldDB" id="A0A0G4EDC2"/>
<dbReference type="GO" id="GO:0006357">
    <property type="term" value="P:regulation of transcription by RNA polymerase II"/>
    <property type="evidence" value="ECO:0007669"/>
    <property type="project" value="TreeGrafter"/>
</dbReference>